<dbReference type="EMBL" id="LT629754">
    <property type="protein sequence ID" value="SDS30159.1"/>
    <property type="molecule type" value="Genomic_DNA"/>
</dbReference>
<evidence type="ECO:0008006" key="3">
    <source>
        <dbReference type="Google" id="ProtNLM"/>
    </source>
</evidence>
<dbReference type="Proteomes" id="UP000199574">
    <property type="component" value="Chromosome I"/>
</dbReference>
<sequence length="162" mass="17975">MYYFSYFRVIISYYNQFKTAPMKKSIKLLFLIVITTFQFSCSNDDNDDSSLNPKSVTTCDLGDFSPTGVKVCLNGADYALPNETITFAAEYNARVALFTWTIESGSMEIINIEESATGSTSKSIATIRFNSDFNGNAVFKVKAKDSRGSGEVTHAIELEETN</sequence>
<accession>A0ABY0U9M2</accession>
<name>A0ABY0U9M2_9FLAO</name>
<reference evidence="1 2" key="1">
    <citation type="submission" date="2016-10" db="EMBL/GenBank/DDBJ databases">
        <authorList>
            <person name="Varghese N."/>
            <person name="Submissions S."/>
        </authorList>
    </citation>
    <scope>NUCLEOTIDE SEQUENCE [LARGE SCALE GENOMIC DNA]</scope>
    <source>
        <strain evidence="1 2">MAR_2009_60</strain>
    </source>
</reference>
<proteinExistence type="predicted"/>
<evidence type="ECO:0000313" key="2">
    <source>
        <dbReference type="Proteomes" id="UP000199574"/>
    </source>
</evidence>
<organism evidence="1 2">
    <name type="scientific">Maribacter dokdonensis</name>
    <dbReference type="NCBI Taxonomy" id="320912"/>
    <lineage>
        <taxon>Bacteria</taxon>
        <taxon>Pseudomonadati</taxon>
        <taxon>Bacteroidota</taxon>
        <taxon>Flavobacteriia</taxon>
        <taxon>Flavobacteriales</taxon>
        <taxon>Flavobacteriaceae</taxon>
        <taxon>Maribacter</taxon>
    </lineage>
</organism>
<protein>
    <recommendedName>
        <fullName evidence="3">PKD domain-containing protein</fullName>
    </recommendedName>
</protein>
<keyword evidence="2" id="KW-1185">Reference proteome</keyword>
<gene>
    <name evidence="1" type="ORF">SAMN05192545_1146</name>
</gene>
<evidence type="ECO:0000313" key="1">
    <source>
        <dbReference type="EMBL" id="SDS30159.1"/>
    </source>
</evidence>